<protein>
    <submittedName>
        <fullName evidence="1">Uncharacterized protein</fullName>
    </submittedName>
</protein>
<evidence type="ECO:0000313" key="1">
    <source>
        <dbReference type="EMBL" id="GMR35268.1"/>
    </source>
</evidence>
<sequence>MLYSDQSMLAAPLIRRYSSSTRTSNEIRRSFINFFECNGHKFPPSSKVVRPRLDESNPFETPELHPLRGVLTGKYEAKFPRVVNIQKYLLYNSIGDVGKDLSTLS</sequence>
<feature type="non-terminal residue" evidence="1">
    <location>
        <position position="105"/>
    </location>
</feature>
<gene>
    <name evidence="1" type="ORF">PMAYCL1PPCAC_05463</name>
</gene>
<keyword evidence="2" id="KW-1185">Reference proteome</keyword>
<reference evidence="2" key="1">
    <citation type="submission" date="2022-10" db="EMBL/GenBank/DDBJ databases">
        <title>Genome assembly of Pristionchus species.</title>
        <authorList>
            <person name="Yoshida K."/>
            <person name="Sommer R.J."/>
        </authorList>
    </citation>
    <scope>NUCLEOTIDE SEQUENCE [LARGE SCALE GENOMIC DNA]</scope>
    <source>
        <strain evidence="2">RS5460</strain>
    </source>
</reference>
<accession>A0AAN5C327</accession>
<dbReference type="AlphaFoldDB" id="A0AAN5C327"/>
<evidence type="ECO:0000313" key="2">
    <source>
        <dbReference type="Proteomes" id="UP001328107"/>
    </source>
</evidence>
<dbReference type="Proteomes" id="UP001328107">
    <property type="component" value="Unassembled WGS sequence"/>
</dbReference>
<dbReference type="Gene3D" id="3.30.930.10">
    <property type="entry name" value="Bira Bifunctional Protein, Domain 2"/>
    <property type="match status" value="1"/>
</dbReference>
<name>A0AAN5C327_9BILA</name>
<organism evidence="1 2">
    <name type="scientific">Pristionchus mayeri</name>
    <dbReference type="NCBI Taxonomy" id="1317129"/>
    <lineage>
        <taxon>Eukaryota</taxon>
        <taxon>Metazoa</taxon>
        <taxon>Ecdysozoa</taxon>
        <taxon>Nematoda</taxon>
        <taxon>Chromadorea</taxon>
        <taxon>Rhabditida</taxon>
        <taxon>Rhabditina</taxon>
        <taxon>Diplogasteromorpha</taxon>
        <taxon>Diplogasteroidea</taxon>
        <taxon>Neodiplogasteridae</taxon>
        <taxon>Pristionchus</taxon>
    </lineage>
</organism>
<dbReference type="SUPFAM" id="SSF55681">
    <property type="entry name" value="Class II aaRS and biotin synthetases"/>
    <property type="match status" value="1"/>
</dbReference>
<dbReference type="EMBL" id="BTRK01000002">
    <property type="protein sequence ID" value="GMR35268.1"/>
    <property type="molecule type" value="Genomic_DNA"/>
</dbReference>
<proteinExistence type="predicted"/>
<comment type="caution">
    <text evidence="1">The sequence shown here is derived from an EMBL/GenBank/DDBJ whole genome shotgun (WGS) entry which is preliminary data.</text>
</comment>
<dbReference type="InterPro" id="IPR045864">
    <property type="entry name" value="aa-tRNA-synth_II/BPL/LPL"/>
</dbReference>